<reference evidence="3" key="2">
    <citation type="submission" date="2020-11" db="EMBL/GenBank/DDBJ databases">
        <title>Description of novel Gluconobacter species.</title>
        <authorList>
            <person name="Cleenwerck I."/>
            <person name="Cnockaert M."/>
            <person name="Borremans W."/>
            <person name="Wieme A.D."/>
            <person name="De Vuyst L."/>
            <person name="Vandamme P."/>
        </authorList>
    </citation>
    <scope>NUCLEOTIDE SEQUENCE</scope>
    <source>
        <strain evidence="3">R71697</strain>
    </source>
</reference>
<sequence length="149" mass="16228">MAGWKMCLLIGACFLAFPALAQHYNAATAPCKQAGSGVDQVNCLTVAAKQADKELDAVYNRILTVLADSRKAQLQEAQQAWLHYRDKTCKAEHDLFEGGTAGLAALPACREALARHRISDLRDGYWWLAEKFGARQNAAPPHPHGEASP</sequence>
<reference evidence="3" key="1">
    <citation type="submission" date="2020-04" db="EMBL/GenBank/DDBJ databases">
        <authorList>
            <person name="Sombolestani A."/>
        </authorList>
    </citation>
    <scope>NUCLEOTIDE SEQUENCE</scope>
    <source>
        <strain evidence="3">R71697</strain>
    </source>
</reference>
<evidence type="ECO:0000313" key="3">
    <source>
        <dbReference type="EMBL" id="MBF0869683.1"/>
    </source>
</evidence>
<feature type="signal peptide" evidence="1">
    <location>
        <begin position="1"/>
        <end position="21"/>
    </location>
</feature>
<protein>
    <submittedName>
        <fullName evidence="3">DUF1311 domain-containing protein</fullName>
    </submittedName>
</protein>
<dbReference type="GeneID" id="81473501"/>
<proteinExistence type="predicted"/>
<dbReference type="EMBL" id="JABCQN010000001">
    <property type="protein sequence ID" value="MBF0869683.1"/>
    <property type="molecule type" value="Genomic_DNA"/>
</dbReference>
<dbReference type="Pfam" id="PF07007">
    <property type="entry name" value="LprI"/>
    <property type="match status" value="1"/>
</dbReference>
<name>A0A9Q2FLP3_GLUJA</name>
<dbReference type="PANTHER" id="PTHR39176">
    <property type="entry name" value="PERIPLASMIC PROTEIN-RELATED"/>
    <property type="match status" value="1"/>
</dbReference>
<keyword evidence="1" id="KW-0732">Signal</keyword>
<accession>A0A9Q2FLP3</accession>
<feature type="chain" id="PRO_5040381510" evidence="1">
    <location>
        <begin position="22"/>
        <end position="149"/>
    </location>
</feature>
<evidence type="ECO:0000259" key="2">
    <source>
        <dbReference type="Pfam" id="PF07007"/>
    </source>
</evidence>
<dbReference type="InterPro" id="IPR009739">
    <property type="entry name" value="LprI-like_N"/>
</dbReference>
<dbReference type="RefSeq" id="WP_061929231.1">
    <property type="nucleotide sequence ID" value="NZ_JABCQN010000001.1"/>
</dbReference>
<gene>
    <name evidence="3" type="ORF">HKD32_02250</name>
</gene>
<evidence type="ECO:0000256" key="1">
    <source>
        <dbReference type="SAM" id="SignalP"/>
    </source>
</evidence>
<dbReference type="Proteomes" id="UP000661006">
    <property type="component" value="Unassembled WGS sequence"/>
</dbReference>
<dbReference type="PANTHER" id="PTHR39176:SF1">
    <property type="entry name" value="PERIPLASMIC PROTEIN"/>
    <property type="match status" value="1"/>
</dbReference>
<dbReference type="Gene3D" id="1.20.1270.180">
    <property type="match status" value="1"/>
</dbReference>
<organism evidence="3 4">
    <name type="scientific">Gluconobacter japonicus</name>
    <dbReference type="NCBI Taxonomy" id="376620"/>
    <lineage>
        <taxon>Bacteria</taxon>
        <taxon>Pseudomonadati</taxon>
        <taxon>Pseudomonadota</taxon>
        <taxon>Alphaproteobacteria</taxon>
        <taxon>Acetobacterales</taxon>
        <taxon>Acetobacteraceae</taxon>
        <taxon>Gluconobacter</taxon>
    </lineage>
</organism>
<comment type="caution">
    <text evidence="3">The sequence shown here is derived from an EMBL/GenBank/DDBJ whole genome shotgun (WGS) entry which is preliminary data.</text>
</comment>
<evidence type="ECO:0000313" key="4">
    <source>
        <dbReference type="Proteomes" id="UP000661006"/>
    </source>
</evidence>
<dbReference type="AlphaFoldDB" id="A0A9Q2FLP3"/>
<feature type="domain" description="Lysozyme inhibitor LprI-like N-terminal" evidence="2">
    <location>
        <begin position="32"/>
        <end position="121"/>
    </location>
</feature>